<feature type="transmembrane region" description="Helical" evidence="6">
    <location>
        <begin position="450"/>
        <end position="471"/>
    </location>
</feature>
<feature type="domain" description="Cytochrome C biogenesis protein transmembrane" evidence="7">
    <location>
        <begin position="370"/>
        <end position="586"/>
    </location>
</feature>
<feature type="transmembrane region" description="Helical" evidence="6">
    <location>
        <begin position="602"/>
        <end position="621"/>
    </location>
</feature>
<evidence type="ECO:0000256" key="1">
    <source>
        <dbReference type="ARBA" id="ARBA00004141"/>
    </source>
</evidence>
<feature type="transmembrane region" description="Helical" evidence="6">
    <location>
        <begin position="368"/>
        <end position="393"/>
    </location>
</feature>
<feature type="transmembrane region" description="Helical" evidence="6">
    <location>
        <begin position="492"/>
        <end position="515"/>
    </location>
</feature>
<feature type="transmembrane region" description="Helical" evidence="6">
    <location>
        <begin position="633"/>
        <end position="651"/>
    </location>
</feature>
<dbReference type="InterPro" id="IPR036249">
    <property type="entry name" value="Thioredoxin-like_sf"/>
</dbReference>
<keyword evidence="5 6" id="KW-0472">Membrane</keyword>
<dbReference type="EMBL" id="CP157199">
    <property type="protein sequence ID" value="XBG61550.1"/>
    <property type="molecule type" value="Genomic_DNA"/>
</dbReference>
<proteinExistence type="predicted"/>
<sequence length="844" mass="94879">MNLFKTIMMRHIIVIIAFLFSTLLPAQILEPVKWEFQTEKLSEDEYQLKFIAFVDDNWAIYSQDIPDDGPIPTSFEFDKSDLFTLIGNVKENDKNKVTKHDPVFNMILSKFYNKAEFTQVVKLSNPNATITGTLNFMTCDDKRCLPPTDVPFEFNISDSLLEQEDIPEFNLGSSQILDPVSWEFETKKVSEEEYDIIFKANIDDKWAVYSQFVEEGGPLPTTFNFEESNDYQLIDSVVESDENKVTKHDKVFDMEVSKFYNQATFTQRIKVVGNQFVINGNVEYMTCDDEQCIFKPDNPFTFNYSKNTGLVAVNDDENLVVNPTIVNTENTNQLLYGMSAGDISKSDINCDIEGATITSNVEEKGKSLWSIFGLGFLGGLLALLTPCVFPMIPLTVSFFTKKSGGNNSAGVSKALLYGFFIFAVYVVLSVPFHLLDSVNPDILNEISTNVVLNVIFFIIFVFFAFSFFGYYELTLPARWTNTTTQGENIGGVLGIFFMALTLAIVSFSCTGPILGSLLAGSLTADGGAWQLTAGMAGFGVSLGLPFALFAMFPNMLNALPKSGGWLNTTKVVLGFLELALAFKFLSNADLVQHWGVLKFEAFLGLWIIIFAGLALYIFGKIRFPHDSPIRKLSFFRISSGILVAAFVVYLVSGFRVNKETDTFTSLTLLSGLTPPVGYSFIKPMDCPNKLDCFKDLKTGIEYAKKVNKPIILDFTGYACVNCRKMEEHVWPLPSIDKYLRNDYVLISLYVDDKKELPESERIEVPRINGGTRTLKNYGHKWAHFQTQFFQTNSQPYYVLLNPDGTKILNQPVGYTPNEEEYAKFLECGLSVFKESNKTDFSITP</sequence>
<dbReference type="PANTHER" id="PTHR32234:SF0">
    <property type="entry name" value="THIOL:DISULFIDE INTERCHANGE PROTEIN DSBD"/>
    <property type="match status" value="1"/>
</dbReference>
<dbReference type="Gene3D" id="2.60.40.1250">
    <property type="entry name" value="Thiol:disulfide interchange protein DsbD, N-terminal domain"/>
    <property type="match status" value="1"/>
</dbReference>
<dbReference type="GO" id="GO:0015035">
    <property type="term" value="F:protein-disulfide reductase activity"/>
    <property type="evidence" value="ECO:0007669"/>
    <property type="project" value="TreeGrafter"/>
</dbReference>
<dbReference type="Pfam" id="PF02683">
    <property type="entry name" value="DsbD_TM"/>
    <property type="match status" value="1"/>
</dbReference>
<dbReference type="Gene3D" id="3.40.30.10">
    <property type="entry name" value="Glutaredoxin"/>
    <property type="match status" value="1"/>
</dbReference>
<dbReference type="GO" id="GO:0016020">
    <property type="term" value="C:membrane"/>
    <property type="evidence" value="ECO:0007669"/>
    <property type="project" value="UniProtKB-SubCell"/>
</dbReference>
<organism evidence="9">
    <name type="scientific">Pontimicrobium sp. SW4</name>
    <dbReference type="NCBI Taxonomy" id="3153519"/>
    <lineage>
        <taxon>Bacteria</taxon>
        <taxon>Pseudomonadati</taxon>
        <taxon>Bacteroidota</taxon>
        <taxon>Flavobacteriia</taxon>
        <taxon>Flavobacteriales</taxon>
        <taxon>Flavobacteriaceae</taxon>
        <taxon>Pontimicrobium</taxon>
    </lineage>
</organism>
<keyword evidence="3" id="KW-0201">Cytochrome c-type biogenesis</keyword>
<dbReference type="SUPFAM" id="SSF52833">
    <property type="entry name" value="Thioredoxin-like"/>
    <property type="match status" value="1"/>
</dbReference>
<keyword evidence="4 6" id="KW-1133">Transmembrane helix</keyword>
<dbReference type="InterPro" id="IPR012336">
    <property type="entry name" value="Thioredoxin-like_fold"/>
</dbReference>
<feature type="transmembrane region" description="Helical" evidence="6">
    <location>
        <begin position="527"/>
        <end position="552"/>
    </location>
</feature>
<dbReference type="AlphaFoldDB" id="A0AAU7BT25"/>
<dbReference type="GO" id="GO:0017004">
    <property type="term" value="P:cytochrome complex assembly"/>
    <property type="evidence" value="ECO:0007669"/>
    <property type="project" value="UniProtKB-KW"/>
</dbReference>
<reference evidence="9" key="1">
    <citation type="submission" date="2024-05" db="EMBL/GenBank/DDBJ databases">
        <title>Pontimicrobium maritimus sp. nov., isolated form sea water.</title>
        <authorList>
            <person name="Muhammad N."/>
            <person name="Vuong T.Q."/>
            <person name="Han H.L."/>
            <person name="Kim S.-G."/>
        </authorList>
    </citation>
    <scope>NUCLEOTIDE SEQUENCE</scope>
    <source>
        <strain evidence="9">SW4</strain>
    </source>
</reference>
<evidence type="ECO:0000259" key="7">
    <source>
        <dbReference type="Pfam" id="PF02683"/>
    </source>
</evidence>
<feature type="domain" description="Thioredoxin-like fold" evidence="8">
    <location>
        <begin position="703"/>
        <end position="824"/>
    </location>
</feature>
<keyword evidence="2 6" id="KW-0812">Transmembrane</keyword>
<comment type="subcellular location">
    <subcellularLocation>
        <location evidence="1">Membrane</location>
        <topology evidence="1">Multi-pass membrane protein</topology>
    </subcellularLocation>
</comment>
<dbReference type="InterPro" id="IPR003834">
    <property type="entry name" value="Cyt_c_assmbl_TM_dom"/>
</dbReference>
<dbReference type="Pfam" id="PF13098">
    <property type="entry name" value="Thioredoxin_2"/>
    <property type="match status" value="1"/>
</dbReference>
<accession>A0AAU7BT25</accession>
<evidence type="ECO:0000256" key="5">
    <source>
        <dbReference type="ARBA" id="ARBA00023136"/>
    </source>
</evidence>
<evidence type="ECO:0000313" key="9">
    <source>
        <dbReference type="EMBL" id="XBG61550.1"/>
    </source>
</evidence>
<evidence type="ECO:0000256" key="4">
    <source>
        <dbReference type="ARBA" id="ARBA00022989"/>
    </source>
</evidence>
<evidence type="ECO:0000259" key="8">
    <source>
        <dbReference type="Pfam" id="PF13098"/>
    </source>
</evidence>
<evidence type="ECO:0000256" key="6">
    <source>
        <dbReference type="SAM" id="Phobius"/>
    </source>
</evidence>
<feature type="transmembrane region" description="Helical" evidence="6">
    <location>
        <begin position="564"/>
        <end position="582"/>
    </location>
</feature>
<feature type="transmembrane region" description="Helical" evidence="6">
    <location>
        <begin position="414"/>
        <end position="435"/>
    </location>
</feature>
<evidence type="ECO:0000256" key="3">
    <source>
        <dbReference type="ARBA" id="ARBA00022748"/>
    </source>
</evidence>
<gene>
    <name evidence="9" type="ORF">ABGB03_01270</name>
</gene>
<name>A0AAU7BT25_9FLAO</name>
<dbReference type="PANTHER" id="PTHR32234">
    <property type="entry name" value="THIOL:DISULFIDE INTERCHANGE PROTEIN DSBD"/>
    <property type="match status" value="1"/>
</dbReference>
<evidence type="ECO:0000256" key="2">
    <source>
        <dbReference type="ARBA" id="ARBA00022692"/>
    </source>
</evidence>
<dbReference type="GO" id="GO:0045454">
    <property type="term" value="P:cell redox homeostasis"/>
    <property type="evidence" value="ECO:0007669"/>
    <property type="project" value="TreeGrafter"/>
</dbReference>
<protein>
    <submittedName>
        <fullName evidence="9">Cytochrome c biogenesis protein CcdA</fullName>
    </submittedName>
</protein>
<dbReference type="InterPro" id="IPR036929">
    <property type="entry name" value="DsbDN_sf"/>
</dbReference>
<dbReference type="RefSeq" id="WP_347924169.1">
    <property type="nucleotide sequence ID" value="NZ_CP157199.1"/>
</dbReference>